<reference evidence="2 3" key="1">
    <citation type="submission" date="2016-04" db="EMBL/GenBank/DDBJ databases">
        <title>ATOL: Assembling a taxonomically balanced genome-scale reconstruction of the evolutionary history of the Enterobacteriaceae.</title>
        <authorList>
            <person name="Plunkett G.III."/>
            <person name="Neeno-Eckwall E.C."/>
            <person name="Glasner J.D."/>
            <person name="Perna N.T."/>
        </authorList>
    </citation>
    <scope>NUCLEOTIDE SEQUENCE [LARGE SCALE GENOMIC DNA]</scope>
    <source>
        <strain evidence="2 3">ATCC 19692</strain>
    </source>
</reference>
<dbReference type="RefSeq" id="WP_066749576.1">
    <property type="nucleotide sequence ID" value="NZ_LXEN01000075.1"/>
</dbReference>
<protein>
    <submittedName>
        <fullName evidence="2">PilN family type IV pilus biogenesis protein</fullName>
    </submittedName>
</protein>
<organism evidence="2 3">
    <name type="scientific">Proteus myxofaciens ATCC 19692</name>
    <dbReference type="NCBI Taxonomy" id="1354337"/>
    <lineage>
        <taxon>Bacteria</taxon>
        <taxon>Pseudomonadati</taxon>
        <taxon>Pseudomonadota</taxon>
        <taxon>Gammaproteobacteria</taxon>
        <taxon>Enterobacterales</taxon>
        <taxon>Morganellaceae</taxon>
        <taxon>Proteus</taxon>
    </lineage>
</organism>
<dbReference type="AlphaFoldDB" id="A0A198FXV7"/>
<keyword evidence="1" id="KW-0812">Transmembrane</keyword>
<dbReference type="PANTHER" id="PTHR40278">
    <property type="entry name" value="DNA UTILIZATION PROTEIN HOFN"/>
    <property type="match status" value="1"/>
</dbReference>
<dbReference type="OrthoDB" id="6465745at2"/>
<keyword evidence="3" id="KW-1185">Reference proteome</keyword>
<dbReference type="InterPro" id="IPR052534">
    <property type="entry name" value="Extracell_DNA_Util/SecSys_Comp"/>
</dbReference>
<feature type="transmembrane region" description="Helical" evidence="1">
    <location>
        <begin position="21"/>
        <end position="39"/>
    </location>
</feature>
<keyword evidence="1" id="KW-1133">Transmembrane helix</keyword>
<dbReference type="Proteomes" id="UP000094023">
    <property type="component" value="Unassembled WGS sequence"/>
</dbReference>
<gene>
    <name evidence="2" type="ORF">M983_1603</name>
</gene>
<accession>A0A198FXV7</accession>
<evidence type="ECO:0000256" key="1">
    <source>
        <dbReference type="SAM" id="Phobius"/>
    </source>
</evidence>
<dbReference type="EMBL" id="LXEN01000075">
    <property type="protein sequence ID" value="OAT29902.1"/>
    <property type="molecule type" value="Genomic_DNA"/>
</dbReference>
<proteinExistence type="predicted"/>
<evidence type="ECO:0000313" key="2">
    <source>
        <dbReference type="EMBL" id="OAT29902.1"/>
    </source>
</evidence>
<dbReference type="STRING" id="1354337.M983_1603"/>
<keyword evidence="1" id="KW-0472">Membrane</keyword>
<dbReference type="PANTHER" id="PTHR40278:SF1">
    <property type="entry name" value="DNA UTILIZATION PROTEIN HOFN"/>
    <property type="match status" value="1"/>
</dbReference>
<comment type="caution">
    <text evidence="2">The sequence shown here is derived from an EMBL/GenBank/DDBJ whole genome shotgun (WGS) entry which is preliminary data.</text>
</comment>
<name>A0A198FXV7_9GAMM</name>
<sequence length="191" mass="23028">MYQINFLPWRYAFFRRKTIKWLCLLIFIIVISIVIYSYYTFYLAQQLRSLSLQQTQLAQQKDILSAQLKRYYQEKQQIQSHHQQYLLHYQNWHRYLDYLYFFKLIETQLPPTGWITQLSVSDNILSFNVILPNQQSLLFIDSLSVHPLLSSLELSHLQQSKTIPTYTELALTGYFSRYLADEKSHEQQKND</sequence>
<evidence type="ECO:0000313" key="3">
    <source>
        <dbReference type="Proteomes" id="UP000094023"/>
    </source>
</evidence>